<feature type="region of interest" description="Disordered" evidence="1">
    <location>
        <begin position="405"/>
        <end position="490"/>
    </location>
</feature>
<accession>A0AAD7UL74</accession>
<feature type="domain" description="Symplekin C-terminal" evidence="2">
    <location>
        <begin position="904"/>
        <end position="1083"/>
    </location>
</feature>
<dbReference type="Proteomes" id="UP001230188">
    <property type="component" value="Unassembled WGS sequence"/>
</dbReference>
<sequence length="1123" mass="120043">MEDVVRQQTRALLESAATSVGKEEKIRKIAQLVEIARFRADAALVEEIVASVCEHVTDKSGSVRRSVLDFVDAVCATDKASVACGAKALEVASYLAAAGVGDGAVGVSVKALRVAARALGVPRFRRREEEDVLDAVSRERLVGSLGMSPSVKYVAAAAEAVLAVVLRDADYDYRSAASKKARAGASTKEALGALATAAGSLGGEKRGCVLDAVAVALAKYFVLVHRELVSAAISALEADGDAAAVRCCASALHSAETARQKTPQGVITGAATRLEVALQRAGHHDLAERALEAARSGEGLKLQPKRSREEDEEEEEDDLVEEPPEKKAKTPPADVVAVVEPEEQNPPNFLFALAPEHRLAIALEILEARALPAPPEPLGRASGATIRTLEQLRVAVDAAVAAFAAPAASKAPPPDVNKPRRAKDPRVRRERPSTPPSVVVVDDDRQLDDDEKQVAAVTVPVVEEEEAFQEEEEEEEDEEEAAAAEDGGVASVSAAEAGEVTRGEVEPKALSAAQEQYMRRATLERLATTKIAEPALRGTRNAVLARLARYELRRVDADSLKNLLDSLTYDAGDEKKKTAEEWKEVNAARCEAALSVLYEAYAQNDDELYDALFAAIIPSLVDALSRGNANERTLFSEALVAAPRFPQKAVGVLVDATCLAADDDDALVRKKILLGLSALRDVALARPRCRASCANAALDLTRRPAASQEVRDKAVRLASNVLFPVVAIQPYVRDFAMKNARDRLSDARAIDDARRELALLVALCVKDLSLLPSLVDVVVLFSRDDDDHPVRQALDAELVRLAPALATAHGCEAVLAALAAPARNDVVVKQEQRDDSSSPPPPLVVVVREDAGENGHGASSSSSRDAIVARLVQVLGDLPASRRGKGLWAGVEALFKARPGADGVKFVAPALNDATAAQFLEVLPHLLVHLDDEQVAKAFRRAAAETDNLDAPQVLVALHRVEGVPVKRVTEVLSVCLAARDVFGAVTIRDALERLTTPPEDANLRGAPAAKTLPQLLMRTAILAIKMYPSQLSAFVANTAIWHNPQLWKGFVMCADMLADENGPNCFQALVQLPAAQLAHVLKVSAKLKLPLKRYAEKENRNRATISPPVLRLLGVRVVPSGR</sequence>
<comment type="caution">
    <text evidence="3">The sequence shown here is derived from an EMBL/GenBank/DDBJ whole genome shotgun (WGS) entry which is preliminary data.</text>
</comment>
<evidence type="ECO:0000313" key="3">
    <source>
        <dbReference type="EMBL" id="KAJ8611262.1"/>
    </source>
</evidence>
<name>A0AAD7UL74_9STRA</name>
<dbReference type="PANTHER" id="PTHR15245:SF20">
    <property type="entry name" value="SYMPLEKIN"/>
    <property type="match status" value="1"/>
</dbReference>
<dbReference type="InterPro" id="IPR022075">
    <property type="entry name" value="Symplekin_C"/>
</dbReference>
<reference evidence="3" key="1">
    <citation type="submission" date="2023-01" db="EMBL/GenBank/DDBJ databases">
        <title>Metagenome sequencing of chrysophaentin producing Chrysophaeum taylorii.</title>
        <authorList>
            <person name="Davison J."/>
            <person name="Bewley C."/>
        </authorList>
    </citation>
    <scope>NUCLEOTIDE SEQUENCE</scope>
    <source>
        <strain evidence="3">NIES-1699</strain>
    </source>
</reference>
<dbReference type="AlphaFoldDB" id="A0AAD7UL74"/>
<protein>
    <recommendedName>
        <fullName evidence="2">Symplekin C-terminal domain-containing protein</fullName>
    </recommendedName>
</protein>
<feature type="compositionally biased region" description="Acidic residues" evidence="1">
    <location>
        <begin position="310"/>
        <end position="322"/>
    </location>
</feature>
<evidence type="ECO:0000313" key="4">
    <source>
        <dbReference type="Proteomes" id="UP001230188"/>
    </source>
</evidence>
<organism evidence="3 4">
    <name type="scientific">Chrysophaeum taylorii</name>
    <dbReference type="NCBI Taxonomy" id="2483200"/>
    <lineage>
        <taxon>Eukaryota</taxon>
        <taxon>Sar</taxon>
        <taxon>Stramenopiles</taxon>
        <taxon>Ochrophyta</taxon>
        <taxon>Pelagophyceae</taxon>
        <taxon>Pelagomonadales</taxon>
        <taxon>Pelagomonadaceae</taxon>
        <taxon>Chrysophaeum</taxon>
    </lineage>
</organism>
<gene>
    <name evidence="3" type="ORF">CTAYLR_004167</name>
</gene>
<evidence type="ECO:0000256" key="1">
    <source>
        <dbReference type="SAM" id="MobiDB-lite"/>
    </source>
</evidence>
<dbReference type="Gene3D" id="1.25.10.10">
    <property type="entry name" value="Leucine-rich Repeat Variant"/>
    <property type="match status" value="1"/>
</dbReference>
<dbReference type="Pfam" id="PF12295">
    <property type="entry name" value="Symplekin_C"/>
    <property type="match status" value="1"/>
</dbReference>
<dbReference type="PANTHER" id="PTHR15245">
    <property type="entry name" value="SYMPLEKIN-RELATED"/>
    <property type="match status" value="1"/>
</dbReference>
<dbReference type="InterPro" id="IPR021850">
    <property type="entry name" value="Symplekin/Pta1"/>
</dbReference>
<feature type="compositionally biased region" description="Basic and acidic residues" evidence="1">
    <location>
        <begin position="422"/>
        <end position="432"/>
    </location>
</feature>
<feature type="compositionally biased region" description="Acidic residues" evidence="1">
    <location>
        <begin position="462"/>
        <end position="483"/>
    </location>
</feature>
<dbReference type="EMBL" id="JAQMWT010000078">
    <property type="protein sequence ID" value="KAJ8611262.1"/>
    <property type="molecule type" value="Genomic_DNA"/>
</dbReference>
<evidence type="ECO:0000259" key="2">
    <source>
        <dbReference type="Pfam" id="PF12295"/>
    </source>
</evidence>
<dbReference type="GO" id="GO:0005847">
    <property type="term" value="C:mRNA cleavage and polyadenylation specificity factor complex"/>
    <property type="evidence" value="ECO:0007669"/>
    <property type="project" value="TreeGrafter"/>
</dbReference>
<dbReference type="InterPro" id="IPR016024">
    <property type="entry name" value="ARM-type_fold"/>
</dbReference>
<feature type="region of interest" description="Disordered" evidence="1">
    <location>
        <begin position="293"/>
        <end position="333"/>
    </location>
</feature>
<dbReference type="InterPro" id="IPR011989">
    <property type="entry name" value="ARM-like"/>
</dbReference>
<dbReference type="SUPFAM" id="SSF48371">
    <property type="entry name" value="ARM repeat"/>
    <property type="match status" value="1"/>
</dbReference>
<keyword evidence="4" id="KW-1185">Reference proteome</keyword>
<proteinExistence type="predicted"/>